<dbReference type="Proteomes" id="UP001321542">
    <property type="component" value="Chromosome"/>
</dbReference>
<evidence type="ECO:0000313" key="4">
    <source>
        <dbReference type="Proteomes" id="UP001321542"/>
    </source>
</evidence>
<reference evidence="3 4" key="1">
    <citation type="journal article" date="2010" name="ChemBioChem">
        <title>Cloning and characterization of the biosynthetic gene cluster of 16-membered macrolide antibiotic FD-891: involvement of a dual functional cytochrome P450 monooxygenase catalyzing epoxidation and hydroxylation.</title>
        <authorList>
            <person name="Kudo F."/>
            <person name="Motegi A."/>
            <person name="Mizoue K."/>
            <person name="Eguchi T."/>
        </authorList>
    </citation>
    <scope>NUCLEOTIDE SEQUENCE [LARGE SCALE GENOMIC DNA]</scope>
    <source>
        <strain evidence="3 4">A-8890</strain>
    </source>
</reference>
<feature type="region of interest" description="Disordered" evidence="2">
    <location>
        <begin position="137"/>
        <end position="164"/>
    </location>
</feature>
<feature type="coiled-coil region" evidence="1">
    <location>
        <begin position="13"/>
        <end position="79"/>
    </location>
</feature>
<evidence type="ECO:0000313" key="3">
    <source>
        <dbReference type="EMBL" id="BBC30064.1"/>
    </source>
</evidence>
<sequence length="164" mass="18647">MTGILRRRRGTGSHRADDRIAELKAAYEQQLAELREENVAMHNRLAGADDFFMIQDQYLTNLEADVRQLTAQVAEEQGAHAATLAELETRDRWIGDLQRQVAEVKRRLEIRVLAENVIGQTQEIPVEEIRRHCAPVPLHQSPMPRRDPAHVPAWAHRDGPEPAA</sequence>
<dbReference type="EMBL" id="AP018448">
    <property type="protein sequence ID" value="BBC30064.1"/>
    <property type="molecule type" value="Genomic_DNA"/>
</dbReference>
<keyword evidence="4" id="KW-1185">Reference proteome</keyword>
<protein>
    <submittedName>
        <fullName evidence="3">Uncharacterized protein</fullName>
    </submittedName>
</protein>
<organism evidence="3 4">
    <name type="scientific">Streptomyces graminofaciens</name>
    <dbReference type="NCBI Taxonomy" id="68212"/>
    <lineage>
        <taxon>Bacteria</taxon>
        <taxon>Bacillati</taxon>
        <taxon>Actinomycetota</taxon>
        <taxon>Actinomycetes</taxon>
        <taxon>Kitasatosporales</taxon>
        <taxon>Streptomycetaceae</taxon>
        <taxon>Streptomyces</taxon>
    </lineage>
</organism>
<reference evidence="3 4" key="2">
    <citation type="journal article" date="2023" name="ChemBioChem">
        <title>Acyltransferase Domain Exchange between Two Independent Type I Polyketide Synthases in the Same Producer Strain of Macrolide Antibiotics.</title>
        <authorList>
            <person name="Kudo F."/>
            <person name="Kishikawa K."/>
            <person name="Tsuboi K."/>
            <person name="Kido T."/>
            <person name="Usui T."/>
            <person name="Hashimoto J."/>
            <person name="Shin-Ya K."/>
            <person name="Miyanaga A."/>
            <person name="Eguchi T."/>
        </authorList>
    </citation>
    <scope>NUCLEOTIDE SEQUENCE [LARGE SCALE GENOMIC DNA]</scope>
    <source>
        <strain evidence="3 4">A-8890</strain>
    </source>
</reference>
<feature type="compositionally biased region" description="Basic and acidic residues" evidence="2">
    <location>
        <begin position="144"/>
        <end position="164"/>
    </location>
</feature>
<dbReference type="RefSeq" id="WP_286248385.1">
    <property type="nucleotide sequence ID" value="NZ_AP018448.1"/>
</dbReference>
<keyword evidence="1" id="KW-0175">Coiled coil</keyword>
<accession>A0ABN5V9X9</accession>
<proteinExistence type="predicted"/>
<gene>
    <name evidence="3" type="ORF">SGFS_013580</name>
</gene>
<evidence type="ECO:0000256" key="2">
    <source>
        <dbReference type="SAM" id="MobiDB-lite"/>
    </source>
</evidence>
<evidence type="ECO:0000256" key="1">
    <source>
        <dbReference type="SAM" id="Coils"/>
    </source>
</evidence>
<name>A0ABN5V9X9_9ACTN</name>